<dbReference type="EMBL" id="JACRAF010000017">
    <property type="protein sequence ID" value="MBI4921159.1"/>
    <property type="molecule type" value="Genomic_DNA"/>
</dbReference>
<reference evidence="1" key="1">
    <citation type="submission" date="2020-07" db="EMBL/GenBank/DDBJ databases">
        <title>Huge and variable diversity of episymbiotic CPR bacteria and DPANN archaea in groundwater ecosystems.</title>
        <authorList>
            <person name="He C.Y."/>
            <person name="Keren R."/>
            <person name="Whittaker M."/>
            <person name="Farag I.F."/>
            <person name="Doudna J."/>
            <person name="Cate J.H.D."/>
            <person name="Banfield J.F."/>
        </authorList>
    </citation>
    <scope>NUCLEOTIDE SEQUENCE</scope>
    <source>
        <strain evidence="1">NC_groundwater_1586_Pr3_B-0.1um_66_15</strain>
    </source>
</reference>
<gene>
    <name evidence="1" type="ORF">HY834_05380</name>
</gene>
<dbReference type="AlphaFoldDB" id="A0A933KYX5"/>
<dbReference type="Proteomes" id="UP000782610">
    <property type="component" value="Unassembled WGS sequence"/>
</dbReference>
<comment type="caution">
    <text evidence="1">The sequence shown here is derived from an EMBL/GenBank/DDBJ whole genome shotgun (WGS) entry which is preliminary data.</text>
</comment>
<evidence type="ECO:0000313" key="2">
    <source>
        <dbReference type="Proteomes" id="UP000782610"/>
    </source>
</evidence>
<accession>A0A933KYX5</accession>
<organism evidence="1 2">
    <name type="scientific">Devosia nanyangense</name>
    <dbReference type="NCBI Taxonomy" id="1228055"/>
    <lineage>
        <taxon>Bacteria</taxon>
        <taxon>Pseudomonadati</taxon>
        <taxon>Pseudomonadota</taxon>
        <taxon>Alphaproteobacteria</taxon>
        <taxon>Hyphomicrobiales</taxon>
        <taxon>Devosiaceae</taxon>
        <taxon>Devosia</taxon>
    </lineage>
</organism>
<protein>
    <submittedName>
        <fullName evidence="1">Uncharacterized protein</fullName>
    </submittedName>
</protein>
<name>A0A933KYX5_9HYPH</name>
<sequence>MARPQAPAPWHIALPARLTALVFALLQLSLSRLFTPHPGTVRLVSRAVPRQLLQAIARDLGVGQRALFMALVAHTMVNAGRPQGKGKVSCAYTTLAPGGGEHRDRFMRMRMLYTRFRNAADFRGFARGVEEAVTADETAGSSFVDERSATALGFHRRLARIAPFLYAPKFFAFWPHDFVFSLLTPHQLAGELSTGLLEPVYCGTTMPGVVGRIVVPGRDWVTFNFFIEEEKLAQVGRLDAMIGELSADAAFTRP</sequence>
<proteinExistence type="predicted"/>
<evidence type="ECO:0000313" key="1">
    <source>
        <dbReference type="EMBL" id="MBI4921159.1"/>
    </source>
</evidence>